<evidence type="ECO:0000256" key="1">
    <source>
        <dbReference type="ARBA" id="ARBA00004613"/>
    </source>
</evidence>
<evidence type="ECO:0000313" key="7">
    <source>
        <dbReference type="Proteomes" id="UP000005226"/>
    </source>
</evidence>
<sequence length="232" mass="26728">MDPRSAISLSGCLMAVWRQTVVLCCVLNCLVSSAPSLVLKNKYNNSFHLTRSTRTRVQQLEKKYKEQQLGDRHFEDRSQQLEGLPLLSTDFYVWLKLSDWERLHAALWDIKNYWDMLDKKRKHLEEEGEEAQVVGAVVRNTLPQAIKHIQLDLQDLMPSVSVHSNTAKTVSLSSADERHSTNTGPKTVWSSRVEGYVILRDLDLYLTKLARDFLLLASKTHVTQQKEEKRAH</sequence>
<protein>
    <recommendedName>
        <fullName evidence="8">Ciliary neurotrophic factor</fullName>
    </recommendedName>
</protein>
<evidence type="ECO:0000256" key="4">
    <source>
        <dbReference type="ARBA" id="ARBA00022525"/>
    </source>
</evidence>
<dbReference type="AlphaFoldDB" id="A0A3B5K3M8"/>
<dbReference type="InterPro" id="IPR009079">
    <property type="entry name" value="4_helix_cytokine-like_core"/>
</dbReference>
<reference evidence="6" key="3">
    <citation type="submission" date="2025-09" db="UniProtKB">
        <authorList>
            <consortium name="Ensembl"/>
        </authorList>
    </citation>
    <scope>IDENTIFICATION</scope>
</reference>
<proteinExistence type="inferred from homology"/>
<keyword evidence="7" id="KW-1185">Reference proteome</keyword>
<feature type="chain" id="PRO_5025585626" description="Ciliary neurotrophic factor" evidence="5">
    <location>
        <begin position="25"/>
        <end position="232"/>
    </location>
</feature>
<dbReference type="GO" id="GO:0005615">
    <property type="term" value="C:extracellular space"/>
    <property type="evidence" value="ECO:0007669"/>
    <property type="project" value="UniProtKB-KW"/>
</dbReference>
<dbReference type="InParanoid" id="A0A3B5K3M8"/>
<dbReference type="GO" id="GO:0005125">
    <property type="term" value="F:cytokine activity"/>
    <property type="evidence" value="ECO:0007669"/>
    <property type="project" value="UniProtKB-KW"/>
</dbReference>
<comment type="similarity">
    <text evidence="2">Belongs to the IL-6 superfamily.</text>
</comment>
<comment type="subcellular location">
    <subcellularLocation>
        <location evidence="1">Secreted</location>
    </subcellularLocation>
</comment>
<evidence type="ECO:0008006" key="8">
    <source>
        <dbReference type="Google" id="ProtNLM"/>
    </source>
</evidence>
<evidence type="ECO:0000256" key="3">
    <source>
        <dbReference type="ARBA" id="ARBA00022514"/>
    </source>
</evidence>
<evidence type="ECO:0000313" key="6">
    <source>
        <dbReference type="Ensembl" id="ENSTRUP00000050011.2"/>
    </source>
</evidence>
<evidence type="ECO:0000256" key="5">
    <source>
        <dbReference type="SAM" id="SignalP"/>
    </source>
</evidence>
<dbReference type="OMA" id="STDFYSW"/>
<feature type="signal peptide" evidence="5">
    <location>
        <begin position="1"/>
        <end position="24"/>
    </location>
</feature>
<keyword evidence="5" id="KW-0732">Signal</keyword>
<dbReference type="FunCoup" id="A0A3B5K3M8">
    <property type="interactions" value="45"/>
</dbReference>
<reference evidence="6" key="2">
    <citation type="submission" date="2025-08" db="UniProtKB">
        <authorList>
            <consortium name="Ensembl"/>
        </authorList>
    </citation>
    <scope>IDENTIFICATION</scope>
</reference>
<dbReference type="Proteomes" id="UP000005226">
    <property type="component" value="Chromosome 15"/>
</dbReference>
<reference evidence="6 7" key="1">
    <citation type="journal article" date="2011" name="Genome Biol. Evol.">
        <title>Integration of the genetic map and genome assembly of fugu facilitates insights into distinct features of genome evolution in teleosts and mammals.</title>
        <authorList>
            <person name="Kai W."/>
            <person name="Kikuchi K."/>
            <person name="Tohari S."/>
            <person name="Chew A.K."/>
            <person name="Tay A."/>
            <person name="Fujiwara A."/>
            <person name="Hosoya S."/>
            <person name="Suetake H."/>
            <person name="Naruse K."/>
            <person name="Brenner S."/>
            <person name="Suzuki Y."/>
            <person name="Venkatesh B."/>
        </authorList>
    </citation>
    <scope>NUCLEOTIDE SEQUENCE [LARGE SCALE GENOMIC DNA]</scope>
</reference>
<dbReference type="Gene3D" id="1.20.1250.10">
    <property type="match status" value="1"/>
</dbReference>
<dbReference type="GO" id="GO:0007166">
    <property type="term" value="P:cell surface receptor signaling pathway"/>
    <property type="evidence" value="ECO:0007669"/>
    <property type="project" value="TreeGrafter"/>
</dbReference>
<dbReference type="SUPFAM" id="SSF47266">
    <property type="entry name" value="4-helical cytokines"/>
    <property type="match status" value="1"/>
</dbReference>
<dbReference type="PANTHER" id="PTHR21353:SF9">
    <property type="match status" value="1"/>
</dbReference>
<keyword evidence="3" id="KW-0202">Cytokine</keyword>
<dbReference type="GeneTree" id="ENSGT00940000176842"/>
<dbReference type="Ensembl" id="ENSTRUT00000049012.2">
    <property type="protein sequence ID" value="ENSTRUP00000050011.2"/>
    <property type="gene ID" value="ENSTRUG00000019613.2"/>
</dbReference>
<accession>A0A3B5K3M8</accession>
<name>A0A3B5K3M8_TAKRU</name>
<dbReference type="PANTHER" id="PTHR21353">
    <property type="match status" value="1"/>
</dbReference>
<organism evidence="6 7">
    <name type="scientific">Takifugu rubripes</name>
    <name type="common">Japanese pufferfish</name>
    <name type="synonym">Fugu rubripes</name>
    <dbReference type="NCBI Taxonomy" id="31033"/>
    <lineage>
        <taxon>Eukaryota</taxon>
        <taxon>Metazoa</taxon>
        <taxon>Chordata</taxon>
        <taxon>Craniata</taxon>
        <taxon>Vertebrata</taxon>
        <taxon>Euteleostomi</taxon>
        <taxon>Actinopterygii</taxon>
        <taxon>Neopterygii</taxon>
        <taxon>Teleostei</taxon>
        <taxon>Neoteleostei</taxon>
        <taxon>Acanthomorphata</taxon>
        <taxon>Eupercaria</taxon>
        <taxon>Tetraodontiformes</taxon>
        <taxon>Tetradontoidea</taxon>
        <taxon>Tetraodontidae</taxon>
        <taxon>Takifugu</taxon>
    </lineage>
</organism>
<dbReference type="InterPro" id="IPR010681">
    <property type="entry name" value="PRF/CT"/>
</dbReference>
<evidence type="ECO:0000256" key="2">
    <source>
        <dbReference type="ARBA" id="ARBA00007432"/>
    </source>
</evidence>
<keyword evidence="4" id="KW-0964">Secreted</keyword>